<sequence>MWSTAYGVIAAALVAFALLYAASHTPYIAGVNTADQLYFAKASIGARGFNYTQDEEVFQKGSNVARALVVNITTSSGLFPAALPLGYKAEGRGGPILYQIYVNLIFCKRAPLPSGGSAYLYAIELRHSVDVLPWIEVEAPVGLDLGFYRQLWLKQKRPPVLGVPPPPNATYVLVPKALVYNATGDVATLYVEAPSPLIYIVDYPLKLPIACPTAFA</sequence>
<keyword evidence="2" id="KW-1185">Reference proteome</keyword>
<dbReference type="GeneID" id="6165092"/>
<organism evidence="1 2">
    <name type="scientific">Pyrobaculum neutrophilum (strain DSM 2338 / JCM 9278 / NBRC 100436 / V24Sta)</name>
    <name type="common">Thermoproteus neutrophilus</name>
    <dbReference type="NCBI Taxonomy" id="444157"/>
    <lineage>
        <taxon>Archaea</taxon>
        <taxon>Thermoproteota</taxon>
        <taxon>Thermoprotei</taxon>
        <taxon>Thermoproteales</taxon>
        <taxon>Thermoproteaceae</taxon>
        <taxon>Pyrobaculum</taxon>
    </lineage>
</organism>
<dbReference type="HOGENOM" id="CLU_1060145_0_0_2"/>
<protein>
    <submittedName>
        <fullName evidence="1">Uncharacterized protein</fullName>
    </submittedName>
</protein>
<evidence type="ECO:0000313" key="1">
    <source>
        <dbReference type="EMBL" id="ACB40141.1"/>
    </source>
</evidence>
<accession>B1Y8R2</accession>
<dbReference type="eggNOG" id="arCOG05615">
    <property type="taxonomic scope" value="Archaea"/>
</dbReference>
<dbReference type="KEGG" id="tne:Tneu_1214"/>
<dbReference type="RefSeq" id="WP_012350560.1">
    <property type="nucleotide sequence ID" value="NC_010525.1"/>
</dbReference>
<proteinExistence type="predicted"/>
<dbReference type="OrthoDB" id="29253at2157"/>
<dbReference type="EMBL" id="CP001014">
    <property type="protein sequence ID" value="ACB40141.1"/>
    <property type="molecule type" value="Genomic_DNA"/>
</dbReference>
<evidence type="ECO:0000313" key="2">
    <source>
        <dbReference type="Proteomes" id="UP000001694"/>
    </source>
</evidence>
<dbReference type="STRING" id="444157.Tneu_1214"/>
<dbReference type="AlphaFoldDB" id="B1Y8R2"/>
<gene>
    <name evidence="1" type="ordered locus">Tneu_1214</name>
</gene>
<name>B1Y8R2_PYRNV</name>
<reference evidence="1" key="1">
    <citation type="submission" date="2008-03" db="EMBL/GenBank/DDBJ databases">
        <title>Complete sequence of Thermoproteus neutrophilus V24Sta.</title>
        <authorList>
            <consortium name="US DOE Joint Genome Institute"/>
            <person name="Copeland A."/>
            <person name="Lucas S."/>
            <person name="Lapidus A."/>
            <person name="Glavina del Rio T."/>
            <person name="Dalin E."/>
            <person name="Tice H."/>
            <person name="Bruce D."/>
            <person name="Goodwin L."/>
            <person name="Pitluck S."/>
            <person name="Sims D."/>
            <person name="Brettin T."/>
            <person name="Detter J.C."/>
            <person name="Han C."/>
            <person name="Kuske C.R."/>
            <person name="Schmutz J."/>
            <person name="Larimer F."/>
            <person name="Land M."/>
            <person name="Hauser L."/>
            <person name="Kyrpides N."/>
            <person name="Mikhailova N."/>
            <person name="Biddle J.F."/>
            <person name="Zhang Z."/>
            <person name="Fitz-Gibbon S.T."/>
            <person name="Lowe T.M."/>
            <person name="Saltikov C."/>
            <person name="House C.H."/>
            <person name="Richardson P."/>
        </authorList>
    </citation>
    <scope>NUCLEOTIDE SEQUENCE [LARGE SCALE GENOMIC DNA]</scope>
    <source>
        <strain evidence="1">V24Sta</strain>
    </source>
</reference>
<dbReference type="Proteomes" id="UP000001694">
    <property type="component" value="Chromosome"/>
</dbReference>